<organism evidence="2 3">
    <name type="scientific">Naegleria lovaniensis</name>
    <name type="common">Amoeba</name>
    <dbReference type="NCBI Taxonomy" id="51637"/>
    <lineage>
        <taxon>Eukaryota</taxon>
        <taxon>Discoba</taxon>
        <taxon>Heterolobosea</taxon>
        <taxon>Tetramitia</taxon>
        <taxon>Eutetramitia</taxon>
        <taxon>Vahlkampfiidae</taxon>
        <taxon>Naegleria</taxon>
    </lineage>
</organism>
<feature type="compositionally biased region" description="Low complexity" evidence="1">
    <location>
        <begin position="68"/>
        <end position="87"/>
    </location>
</feature>
<feature type="region of interest" description="Disordered" evidence="1">
    <location>
        <begin position="1"/>
        <end position="90"/>
    </location>
</feature>
<dbReference type="GeneID" id="68105950"/>
<name>A0AA88H2I1_NAELO</name>
<evidence type="ECO:0000313" key="3">
    <source>
        <dbReference type="Proteomes" id="UP000816034"/>
    </source>
</evidence>
<evidence type="ECO:0000256" key="1">
    <source>
        <dbReference type="SAM" id="MobiDB-lite"/>
    </source>
</evidence>
<dbReference type="AlphaFoldDB" id="A0AA88H2I1"/>
<sequence>MPKHQASAPAAERKTKKEKETKLSRVPTSSKEKERKRKKNTLEQHSEQQKGTIITTEPKTKKKKFHAKATNVSSSSSSHITDSASDDLPTRTRAMMMDEVEETSIVSRDHTSNKYYTTLPSSTTPPENSFDLTDYESWNAQQVTSVLISRKSLGGDGLSVEKLKPLYEAGFDGSSLHNIVENIQDKDKHYALDQFKNTLKDSGFRMTFQLSNTCQTVVSWANDRIVLPRQKSQNLLKAIEQGHSSSQQNSLDLTDYESWNAQQVTSVLTSRKSLGGAGLSFDDVKPLCDAGFKGSSLHNIVENIMKKDEYFALDQLKSTYNKNNVPQLSDTCQIIVSWANDRIVLPRQKSQNLLKEIEQARHNMETNFERFYSKTRGELATMYPKMVLKAENFDDFEQTLRAKTDIPSVKTKFGYPNFGEQYRSAKLPLMTSSLAKHELPYFTQFQYTMAQDDEVLKRLAPKTKRSTLMFMGPSGAGKTSACVRLLCRNPGMVLTCTSSSEVSSGLTTDSLMRQAFGYLKGQDIFELFGSVEQVVLMVFICRLIYISKLIDEAKQNPNVFKYFAQRDRNENIVKGGILPYLAYMQSNGKTSASREALTYALKFVYSDPEILKSFVAILVNKIIHSLNDNSALFGIVKKIEYFIVVIDEANVYEGNNSGSNNLSELISLSGEKRGLLTKFAQSIGVIENFHLSIFSGTNFYVDVGSIIQSALGKTEAKIDVGRIYDFGLVARDDIISFLEKHIKIPNNERQEILFYLHERGYKYFRRRLITLALENFSTHNSLIDAIKLSVDEFVLGAKKRVEPYLDTYNSTQAPRLDTQQAIQEGIQQAIVKYVTHYHFPFLGSEFKVHIDGVADALLYSGFCGPESSENNQTRPNFVFSAKDFIGYEIGLEILKKILKIEDKSKLMKQIIQERIKLLLQSSDHNIDLESIVMLRLAELDGTRLSKIGCFKPLITNNPILKGHIFKCKHCLDANGYVEYCISKQVIAPENKKDMNGEELFWTHFSKKKWDLLDGVFITPSNEHHNDLFGINRVNDSTDMIIPIGFQCKVQSGAKFDPHSYFSSTIPELFYLDNYGKLKSDTLYNLNCNHVEETKIKDQKQYRFVVMDKSKKIIDDANGKGMKVSSSAKWYSGKRNDILQVFKSSKMMQVCIGFHTTETFSNKIVKKYQQNYLCSFIDMSNYDLLFDKEWETYLRSFLTTVAERVNSNNKKNNLEKK</sequence>
<evidence type="ECO:0000313" key="2">
    <source>
        <dbReference type="EMBL" id="KAG2392012.1"/>
    </source>
</evidence>
<proteinExistence type="predicted"/>
<gene>
    <name evidence="2" type="ORF">C9374_013497</name>
</gene>
<dbReference type="RefSeq" id="XP_044553906.1">
    <property type="nucleotide sequence ID" value="XM_044689379.1"/>
</dbReference>
<keyword evidence="3" id="KW-1185">Reference proteome</keyword>
<dbReference type="Proteomes" id="UP000816034">
    <property type="component" value="Unassembled WGS sequence"/>
</dbReference>
<accession>A0AA88H2I1</accession>
<protein>
    <submittedName>
        <fullName evidence="2">Uncharacterized protein</fullName>
    </submittedName>
</protein>
<dbReference type="InterPro" id="IPR027417">
    <property type="entry name" value="P-loop_NTPase"/>
</dbReference>
<comment type="caution">
    <text evidence="2">The sequence shown here is derived from an EMBL/GenBank/DDBJ whole genome shotgun (WGS) entry which is preliminary data.</text>
</comment>
<dbReference type="SUPFAM" id="SSF52540">
    <property type="entry name" value="P-loop containing nucleoside triphosphate hydrolases"/>
    <property type="match status" value="1"/>
</dbReference>
<dbReference type="EMBL" id="PYSW02000006">
    <property type="protein sequence ID" value="KAG2392012.1"/>
    <property type="molecule type" value="Genomic_DNA"/>
</dbReference>
<feature type="compositionally biased region" description="Basic and acidic residues" evidence="1">
    <location>
        <begin position="11"/>
        <end position="23"/>
    </location>
</feature>
<reference evidence="2 3" key="1">
    <citation type="journal article" date="2018" name="BMC Genomics">
        <title>The genome of Naegleria lovaniensis, the basis for a comparative approach to unravel pathogenicity factors of the human pathogenic amoeba N. fowleri.</title>
        <authorList>
            <person name="Liechti N."/>
            <person name="Schurch N."/>
            <person name="Bruggmann R."/>
            <person name="Wittwer M."/>
        </authorList>
    </citation>
    <scope>NUCLEOTIDE SEQUENCE [LARGE SCALE GENOMIC DNA]</scope>
    <source>
        <strain evidence="2 3">ATCC 30569</strain>
    </source>
</reference>